<comment type="caution">
    <text evidence="1">The sequence shown here is derived from an EMBL/GenBank/DDBJ whole genome shotgun (WGS) entry which is preliminary data.</text>
</comment>
<reference evidence="1 2" key="1">
    <citation type="submission" date="2016-01" db="EMBL/GenBank/DDBJ databases">
        <authorList>
            <person name="Mitreva M."/>
            <person name="Pepin K.H."/>
            <person name="Mihindukulasuriya K.A."/>
            <person name="Fulton R."/>
            <person name="Fronick C."/>
            <person name="O'Laughlin M."/>
            <person name="Miner T."/>
            <person name="Herter B."/>
            <person name="Rosa B.A."/>
            <person name="Cordes M."/>
            <person name="Tomlinson C."/>
            <person name="Wollam A."/>
            <person name="Palsikar V.B."/>
            <person name="Mardis E.R."/>
            <person name="Wilson R.K."/>
        </authorList>
    </citation>
    <scope>NUCLEOTIDE SEQUENCE [LARGE SCALE GENOMIC DNA]</scope>
    <source>
        <strain evidence="1 2">MJR7738</strain>
    </source>
</reference>
<name>A0ABD4EHA6_STALU</name>
<evidence type="ECO:0000313" key="1">
    <source>
        <dbReference type="EMBL" id="KXA39258.1"/>
    </source>
</evidence>
<organism evidence="1 2">
    <name type="scientific">Staphylococcus lugdunensis</name>
    <dbReference type="NCBI Taxonomy" id="28035"/>
    <lineage>
        <taxon>Bacteria</taxon>
        <taxon>Bacillati</taxon>
        <taxon>Bacillota</taxon>
        <taxon>Bacilli</taxon>
        <taxon>Bacillales</taxon>
        <taxon>Staphylococcaceae</taxon>
        <taxon>Staphylococcus</taxon>
    </lineage>
</organism>
<gene>
    <name evidence="1" type="ORF">HMPREF3225_00733</name>
</gene>
<accession>A0ABD4EHA6</accession>
<proteinExistence type="predicted"/>
<protein>
    <submittedName>
        <fullName evidence="1">Uncharacterized protein</fullName>
    </submittedName>
</protein>
<evidence type="ECO:0000313" key="2">
    <source>
        <dbReference type="Proteomes" id="UP000070063"/>
    </source>
</evidence>
<dbReference type="Proteomes" id="UP000070063">
    <property type="component" value="Unassembled WGS sequence"/>
</dbReference>
<dbReference type="AlphaFoldDB" id="A0ABD4EHA6"/>
<sequence>MQPPNKLFVELASEIYNKEKMRYNSLLKPGITANNIINMKKAII</sequence>
<dbReference type="EMBL" id="LRQI01000028">
    <property type="protein sequence ID" value="KXA39258.1"/>
    <property type="molecule type" value="Genomic_DNA"/>
</dbReference>